<dbReference type="InterPro" id="IPR035913">
    <property type="entry name" value="RPB5-like_sf"/>
</dbReference>
<dbReference type="Pfam" id="PF01191">
    <property type="entry name" value="RNA_pol_Rpb5_C"/>
    <property type="match status" value="1"/>
</dbReference>
<organism evidence="3 4">
    <name type="scientific">Tunisvirus fontaine2</name>
    <dbReference type="NCBI Taxonomy" id="1421067"/>
    <lineage>
        <taxon>Viruses</taxon>
        <taxon>Varidnaviria</taxon>
        <taxon>Bamfordvirae</taxon>
        <taxon>Nucleocytoviricota</taxon>
        <taxon>Megaviricetes</taxon>
        <taxon>Pimascovirales</taxon>
        <taxon>Pimascovirales incertae sedis</taxon>
        <taxon>Marseilleviridae</taxon>
        <taxon>Losannavirus</taxon>
        <taxon>Losannavirus tunisense</taxon>
    </lineage>
</organism>
<accession>V9SFF3</accession>
<keyword evidence="3" id="KW-0240">DNA-directed RNA polymerase</keyword>
<dbReference type="PANTHER" id="PTHR10535">
    <property type="entry name" value="DNA-DIRECTED RNA POLYMERASES I, II, AND III SUBUNIT RPABC1"/>
    <property type="match status" value="1"/>
</dbReference>
<dbReference type="GO" id="GO:0000428">
    <property type="term" value="C:DNA-directed RNA polymerase complex"/>
    <property type="evidence" value="ECO:0007669"/>
    <property type="project" value="UniProtKB-KW"/>
</dbReference>
<keyword evidence="4" id="KW-1185">Reference proteome</keyword>
<dbReference type="InterPro" id="IPR000783">
    <property type="entry name" value="RNA_pol_subH/Rpb5_C"/>
</dbReference>
<gene>
    <name evidence="3" type="ORF">TNS_ORF348</name>
</gene>
<keyword evidence="1" id="KW-0804">Transcription</keyword>
<dbReference type="InterPro" id="IPR014381">
    <property type="entry name" value="Arch_Rpo5/euc_Rpb5"/>
</dbReference>
<dbReference type="SUPFAM" id="SSF53036">
    <property type="entry name" value="Eukaryotic RPB5 N-terminal domain"/>
    <property type="match status" value="1"/>
</dbReference>
<dbReference type="GO" id="GO:0006366">
    <property type="term" value="P:transcription by RNA polymerase II"/>
    <property type="evidence" value="ECO:0007669"/>
    <property type="project" value="TreeGrafter"/>
</dbReference>
<dbReference type="InterPro" id="IPR036710">
    <property type="entry name" value="RNA_pol_Rpb5_N_sf"/>
</dbReference>
<dbReference type="PIRSF" id="PIRSF000747">
    <property type="entry name" value="RPB5"/>
    <property type="match status" value="1"/>
</dbReference>
<evidence type="ECO:0000313" key="4">
    <source>
        <dbReference type="Proteomes" id="UP000232615"/>
    </source>
</evidence>
<dbReference type="GO" id="GO:0003899">
    <property type="term" value="F:DNA-directed RNA polymerase activity"/>
    <property type="evidence" value="ECO:0007669"/>
    <property type="project" value="InterPro"/>
</dbReference>
<dbReference type="Gene3D" id="3.40.1340.10">
    <property type="entry name" value="RNA polymerase, Rpb5, N-terminal domain"/>
    <property type="match status" value="1"/>
</dbReference>
<evidence type="ECO:0000256" key="1">
    <source>
        <dbReference type="ARBA" id="ARBA00023163"/>
    </source>
</evidence>
<protein>
    <submittedName>
        <fullName evidence="3">DNA-directed RNA polymerase subunit RPB5</fullName>
    </submittedName>
</protein>
<dbReference type="Proteomes" id="UP000232615">
    <property type="component" value="Segment"/>
</dbReference>
<evidence type="ECO:0000313" key="3">
    <source>
        <dbReference type="EMBL" id="AHC55066.1"/>
    </source>
</evidence>
<dbReference type="Gene3D" id="3.90.940.20">
    <property type="entry name" value="RPB5-like RNA polymerase subunit"/>
    <property type="match status" value="1"/>
</dbReference>
<name>V9SFF3_9VIRU</name>
<dbReference type="SUPFAM" id="SSF55287">
    <property type="entry name" value="RPB5-like RNA polymerase subunit"/>
    <property type="match status" value="1"/>
</dbReference>
<feature type="domain" description="RNA polymerase subunit H/Rpb5 C-terminal" evidence="2">
    <location>
        <begin position="122"/>
        <end position="190"/>
    </location>
</feature>
<dbReference type="EMBL" id="KF483846">
    <property type="protein sequence ID" value="AHC55066.1"/>
    <property type="molecule type" value="Genomic_DNA"/>
</dbReference>
<sequence length="198" mass="22573">MDYQIARAKKAVSAMMLDRGFLPLGRLADPTESTSKEPVSWDFAHEKNPDKLAHVFWSLKTESKMSFVQHVFSEAATGKLSQVVIIVEKPLVSKAKTTVNSIAKIVNTTVFELSDVQFRKPSHILIPPHRLMSEEEKRETLEKYSLEAKDCPRISSTDPVTQWYGWVIGDMIEIKRPEGTFKKDATYRIVWDSETLSE</sequence>
<dbReference type="GO" id="GO:0006362">
    <property type="term" value="P:transcription elongation by RNA polymerase I"/>
    <property type="evidence" value="ECO:0007669"/>
    <property type="project" value="TreeGrafter"/>
</dbReference>
<proteinExistence type="predicted"/>
<evidence type="ECO:0000259" key="2">
    <source>
        <dbReference type="Pfam" id="PF01191"/>
    </source>
</evidence>
<dbReference type="GO" id="GO:0003677">
    <property type="term" value="F:DNA binding"/>
    <property type="evidence" value="ECO:0007669"/>
    <property type="project" value="InterPro"/>
</dbReference>
<reference evidence="3 4" key="1">
    <citation type="journal article" date="2014" name="Arch. Virol.">
        <title>Complete genome sequence of Tunisvirus, a new member of the proposed family Marseilleviridae.</title>
        <authorList>
            <person name="Aherfi S."/>
            <person name="Boughalmi M."/>
            <person name="Pagnier I."/>
            <person name="Fournous G."/>
            <person name="La Scola B."/>
            <person name="Raoult D."/>
            <person name="Colson P."/>
        </authorList>
    </citation>
    <scope>NUCLEOTIDE SEQUENCE [LARGE SCALE GENOMIC DNA]</scope>
    <source>
        <strain evidence="3 4">U484</strain>
    </source>
</reference>
<dbReference type="GO" id="GO:0042797">
    <property type="term" value="P:tRNA transcription by RNA polymerase III"/>
    <property type="evidence" value="ECO:0007669"/>
    <property type="project" value="TreeGrafter"/>
</dbReference>
<dbReference type="PANTHER" id="PTHR10535:SF0">
    <property type="entry name" value="DNA-DIRECTED RNA POLYMERASES I, II, AND III SUBUNIT RPABC1"/>
    <property type="match status" value="1"/>
</dbReference>